<dbReference type="EMBL" id="BAABHA010000004">
    <property type="protein sequence ID" value="GAA4381169.1"/>
    <property type="molecule type" value="Genomic_DNA"/>
</dbReference>
<proteinExistence type="predicted"/>
<sequence length="57" mass="6237">MLSRRERGICGKQEKGVSESNEKGSWEFSAVDTALNREGYKLGKNNFAGEAACCYCG</sequence>
<comment type="caution">
    <text evidence="1">The sequence shown here is derived from an EMBL/GenBank/DDBJ whole genome shotgun (WGS) entry which is preliminary data.</text>
</comment>
<evidence type="ECO:0000313" key="2">
    <source>
        <dbReference type="Proteomes" id="UP001500454"/>
    </source>
</evidence>
<gene>
    <name evidence="1" type="ORF">GCM10023186_20370</name>
</gene>
<name>A0ABP8IYY6_9BACT</name>
<protein>
    <submittedName>
        <fullName evidence="1">Uncharacterized protein</fullName>
    </submittedName>
</protein>
<dbReference type="Proteomes" id="UP001500454">
    <property type="component" value="Unassembled WGS sequence"/>
</dbReference>
<accession>A0ABP8IYY6</accession>
<keyword evidence="2" id="KW-1185">Reference proteome</keyword>
<organism evidence="1 2">
    <name type="scientific">Hymenobacter koreensis</name>
    <dbReference type="NCBI Taxonomy" id="1084523"/>
    <lineage>
        <taxon>Bacteria</taxon>
        <taxon>Pseudomonadati</taxon>
        <taxon>Bacteroidota</taxon>
        <taxon>Cytophagia</taxon>
        <taxon>Cytophagales</taxon>
        <taxon>Hymenobacteraceae</taxon>
        <taxon>Hymenobacter</taxon>
    </lineage>
</organism>
<reference evidence="2" key="1">
    <citation type="journal article" date="2019" name="Int. J. Syst. Evol. Microbiol.">
        <title>The Global Catalogue of Microorganisms (GCM) 10K type strain sequencing project: providing services to taxonomists for standard genome sequencing and annotation.</title>
        <authorList>
            <consortium name="The Broad Institute Genomics Platform"/>
            <consortium name="The Broad Institute Genome Sequencing Center for Infectious Disease"/>
            <person name="Wu L."/>
            <person name="Ma J."/>
        </authorList>
    </citation>
    <scope>NUCLEOTIDE SEQUENCE [LARGE SCALE GENOMIC DNA]</scope>
    <source>
        <strain evidence="2">JCM 17924</strain>
    </source>
</reference>
<evidence type="ECO:0000313" key="1">
    <source>
        <dbReference type="EMBL" id="GAA4381169.1"/>
    </source>
</evidence>